<dbReference type="SUPFAM" id="SSF50974">
    <property type="entry name" value="Nitrous oxide reductase, N-terminal domain"/>
    <property type="match status" value="1"/>
</dbReference>
<evidence type="ECO:0000313" key="2">
    <source>
        <dbReference type="EMBL" id="TQM00901.1"/>
    </source>
</evidence>
<dbReference type="InterPro" id="IPR011045">
    <property type="entry name" value="N2O_reductase_N"/>
</dbReference>
<dbReference type="NCBIfam" id="TIGR02276">
    <property type="entry name" value="beta_rpt_yvtn"/>
    <property type="match status" value="4"/>
</dbReference>
<comment type="caution">
    <text evidence="2">The sequence shown here is derived from an EMBL/GenBank/DDBJ whole genome shotgun (WGS) entry which is preliminary data.</text>
</comment>
<protein>
    <submittedName>
        <fullName evidence="2">YVTN family beta-propeller protein</fullName>
    </submittedName>
</protein>
<proteinExistence type="predicted"/>
<dbReference type="EMBL" id="VFOZ01000001">
    <property type="protein sequence ID" value="TQM00901.1"/>
    <property type="molecule type" value="Genomic_DNA"/>
</dbReference>
<name>A0A543CV13_9ACTN</name>
<dbReference type="Pfam" id="PF10282">
    <property type="entry name" value="Lactonase"/>
    <property type="match status" value="1"/>
</dbReference>
<dbReference type="SUPFAM" id="SSF52266">
    <property type="entry name" value="SGNH hydrolase"/>
    <property type="match status" value="1"/>
</dbReference>
<reference evidence="2 3" key="1">
    <citation type="submission" date="2019-06" db="EMBL/GenBank/DDBJ databases">
        <title>Sequencing the genomes of 1000 actinobacteria strains.</title>
        <authorList>
            <person name="Klenk H.-P."/>
        </authorList>
    </citation>
    <scope>NUCLEOTIDE SEQUENCE [LARGE SCALE GENOMIC DNA]</scope>
    <source>
        <strain evidence="2 3">DSM 102200</strain>
    </source>
</reference>
<dbReference type="InterPro" id="IPR013830">
    <property type="entry name" value="SGNH_hydro"/>
</dbReference>
<sequence>MVAAWSRVTALRGGARQRMVALASVVALVLGSVVAAPVAHVRAAADPSPADFLYVTNPLSNTLLAVDQGDASTSNIAVGRHPNHVVVSPDGARAYTNNVLGNTVSVVDLVNETAPVTIAVGTDPEALAVTPDGAHVYVANAGSNTVSVIDTASHTVTATIGLGDGTQPYSVAFDPDGSRAYVGNRTANSISVIDTATGQVTGTIALGAGNSPSWGLAVSPGGNRLYAVSDVAGKLFVISTVTDKVTASIRVGDNPRSVALSADGTRAYVSNVDSHDISVIDTSTNTVTATIALTGNLGEVAVSPTLDRLYVTNTILDTVETIDLTTNTVLTETAAGRQPWGIAVVNPPANQTAIVSLGDSYISGEAGRWQGNAAPINIVGDRWGTDRAAINCNANGSNCDHDGTRVYGESFDNGCNRSDSAEIRSAVIDVGLRLNVACSGARTINLLPTAAGGQYYLGEPPQIDQLRRIAQRDRVKLVVVSIGGNDLGFASVLQACVADFILGRDEDKHCNKDQGPTFQAGLAEARPNIEKVVQQVRQTMTASGYADGSYRFVLQSYPTPIPAGLDNRYSPERQIRWSKGGCPMWNDDSNWARDTVLPQISAMLKDIAQTAGIDYLELRNLLAGHEVCAKSAKQAEFENSQSNPLLGKDAEWVRFLTLAGNQGQAQESIHPNYFGQLALGACLTKVYASPTGSKNHACTNVPGKGPSMVNLSSTPWPAG</sequence>
<dbReference type="InterPro" id="IPR036514">
    <property type="entry name" value="SGNH_hydro_sf"/>
</dbReference>
<dbReference type="Gene3D" id="2.130.10.10">
    <property type="entry name" value="YVTN repeat-like/Quinoprotein amine dehydrogenase"/>
    <property type="match status" value="4"/>
</dbReference>
<dbReference type="InterPro" id="IPR015943">
    <property type="entry name" value="WD40/YVTN_repeat-like_dom_sf"/>
</dbReference>
<dbReference type="Proteomes" id="UP000316096">
    <property type="component" value="Unassembled WGS sequence"/>
</dbReference>
<accession>A0A543CV13</accession>
<dbReference type="InterPro" id="IPR019405">
    <property type="entry name" value="Lactonase_7-beta_prop"/>
</dbReference>
<dbReference type="Gene3D" id="3.40.50.1110">
    <property type="entry name" value="SGNH hydrolase"/>
    <property type="match status" value="1"/>
</dbReference>
<organism evidence="2 3">
    <name type="scientific">Actinoallomurus bryophytorum</name>
    <dbReference type="NCBI Taxonomy" id="1490222"/>
    <lineage>
        <taxon>Bacteria</taxon>
        <taxon>Bacillati</taxon>
        <taxon>Actinomycetota</taxon>
        <taxon>Actinomycetes</taxon>
        <taxon>Streptosporangiales</taxon>
        <taxon>Thermomonosporaceae</taxon>
        <taxon>Actinoallomurus</taxon>
    </lineage>
</organism>
<dbReference type="PANTHER" id="PTHR47197:SF3">
    <property type="entry name" value="DIHYDRO-HEME D1 DEHYDROGENASE"/>
    <property type="match status" value="1"/>
</dbReference>
<dbReference type="InterPro" id="IPR051200">
    <property type="entry name" value="Host-pathogen_enzymatic-act"/>
</dbReference>
<gene>
    <name evidence="2" type="ORF">FB559_6628</name>
</gene>
<evidence type="ECO:0000313" key="3">
    <source>
        <dbReference type="Proteomes" id="UP000316096"/>
    </source>
</evidence>
<feature type="domain" description="SGNH hydrolase-type esterase" evidence="1">
    <location>
        <begin position="432"/>
        <end position="626"/>
    </location>
</feature>
<evidence type="ECO:0000259" key="1">
    <source>
        <dbReference type="Pfam" id="PF13472"/>
    </source>
</evidence>
<dbReference type="PANTHER" id="PTHR47197">
    <property type="entry name" value="PROTEIN NIRF"/>
    <property type="match status" value="1"/>
</dbReference>
<dbReference type="AlphaFoldDB" id="A0A543CV13"/>
<dbReference type="Pfam" id="PF13472">
    <property type="entry name" value="Lipase_GDSL_2"/>
    <property type="match status" value="1"/>
</dbReference>
<keyword evidence="3" id="KW-1185">Reference proteome</keyword>
<dbReference type="InterPro" id="IPR011964">
    <property type="entry name" value="YVTN_b-propeller_repeat"/>
</dbReference>